<organism evidence="1 2">
    <name type="scientific">Rhipicephalus sanguineus</name>
    <name type="common">Brown dog tick</name>
    <name type="synonym">Ixodes sanguineus</name>
    <dbReference type="NCBI Taxonomy" id="34632"/>
    <lineage>
        <taxon>Eukaryota</taxon>
        <taxon>Metazoa</taxon>
        <taxon>Ecdysozoa</taxon>
        <taxon>Arthropoda</taxon>
        <taxon>Chelicerata</taxon>
        <taxon>Arachnida</taxon>
        <taxon>Acari</taxon>
        <taxon>Parasitiformes</taxon>
        <taxon>Ixodida</taxon>
        <taxon>Ixodoidea</taxon>
        <taxon>Ixodidae</taxon>
        <taxon>Rhipicephalinae</taxon>
        <taxon>Rhipicephalus</taxon>
        <taxon>Rhipicephalus</taxon>
    </lineage>
</organism>
<proteinExistence type="predicted"/>
<dbReference type="AlphaFoldDB" id="A0A9D4PWI1"/>
<keyword evidence="2" id="KW-1185">Reference proteome</keyword>
<reference evidence="1" key="1">
    <citation type="journal article" date="2020" name="Cell">
        <title>Large-Scale Comparative Analyses of Tick Genomes Elucidate Their Genetic Diversity and Vector Capacities.</title>
        <authorList>
            <consortium name="Tick Genome and Microbiome Consortium (TIGMIC)"/>
            <person name="Jia N."/>
            <person name="Wang J."/>
            <person name="Shi W."/>
            <person name="Du L."/>
            <person name="Sun Y."/>
            <person name="Zhan W."/>
            <person name="Jiang J.F."/>
            <person name="Wang Q."/>
            <person name="Zhang B."/>
            <person name="Ji P."/>
            <person name="Bell-Sakyi L."/>
            <person name="Cui X.M."/>
            <person name="Yuan T.T."/>
            <person name="Jiang B.G."/>
            <person name="Yang W.F."/>
            <person name="Lam T.T."/>
            <person name="Chang Q.C."/>
            <person name="Ding S.J."/>
            <person name="Wang X.J."/>
            <person name="Zhu J.G."/>
            <person name="Ruan X.D."/>
            <person name="Zhao L."/>
            <person name="Wei J.T."/>
            <person name="Ye R.Z."/>
            <person name="Que T.C."/>
            <person name="Du C.H."/>
            <person name="Zhou Y.H."/>
            <person name="Cheng J.X."/>
            <person name="Dai P.F."/>
            <person name="Guo W.B."/>
            <person name="Han X.H."/>
            <person name="Huang E.J."/>
            <person name="Li L.F."/>
            <person name="Wei W."/>
            <person name="Gao Y.C."/>
            <person name="Liu J.Z."/>
            <person name="Shao H.Z."/>
            <person name="Wang X."/>
            <person name="Wang C.C."/>
            <person name="Yang T.C."/>
            <person name="Huo Q.B."/>
            <person name="Li W."/>
            <person name="Chen H.Y."/>
            <person name="Chen S.E."/>
            <person name="Zhou L.G."/>
            <person name="Ni X.B."/>
            <person name="Tian J.H."/>
            <person name="Sheng Y."/>
            <person name="Liu T."/>
            <person name="Pan Y.S."/>
            <person name="Xia L.Y."/>
            <person name="Li J."/>
            <person name="Zhao F."/>
            <person name="Cao W.C."/>
        </authorList>
    </citation>
    <scope>NUCLEOTIDE SEQUENCE</scope>
    <source>
        <strain evidence="1">Rsan-2018</strain>
    </source>
</reference>
<comment type="caution">
    <text evidence="1">The sequence shown here is derived from an EMBL/GenBank/DDBJ whole genome shotgun (WGS) entry which is preliminary data.</text>
</comment>
<dbReference type="Proteomes" id="UP000821837">
    <property type="component" value="Unassembled WGS sequence"/>
</dbReference>
<protein>
    <submittedName>
        <fullName evidence="1">Uncharacterized protein</fullName>
    </submittedName>
</protein>
<reference evidence="1" key="2">
    <citation type="submission" date="2021-09" db="EMBL/GenBank/DDBJ databases">
        <authorList>
            <person name="Jia N."/>
            <person name="Wang J."/>
            <person name="Shi W."/>
            <person name="Du L."/>
            <person name="Sun Y."/>
            <person name="Zhan W."/>
            <person name="Jiang J."/>
            <person name="Wang Q."/>
            <person name="Zhang B."/>
            <person name="Ji P."/>
            <person name="Sakyi L.B."/>
            <person name="Cui X."/>
            <person name="Yuan T."/>
            <person name="Jiang B."/>
            <person name="Yang W."/>
            <person name="Lam T.T.-Y."/>
            <person name="Chang Q."/>
            <person name="Ding S."/>
            <person name="Wang X."/>
            <person name="Zhu J."/>
            <person name="Ruan X."/>
            <person name="Zhao L."/>
            <person name="Wei J."/>
            <person name="Que T."/>
            <person name="Du C."/>
            <person name="Cheng J."/>
            <person name="Dai P."/>
            <person name="Han X."/>
            <person name="Huang E."/>
            <person name="Gao Y."/>
            <person name="Liu J."/>
            <person name="Shao H."/>
            <person name="Ye R."/>
            <person name="Li L."/>
            <person name="Wei W."/>
            <person name="Wang X."/>
            <person name="Wang C."/>
            <person name="Huo Q."/>
            <person name="Li W."/>
            <person name="Guo W."/>
            <person name="Chen H."/>
            <person name="Chen S."/>
            <person name="Zhou L."/>
            <person name="Zhou L."/>
            <person name="Ni X."/>
            <person name="Tian J."/>
            <person name="Zhou Y."/>
            <person name="Sheng Y."/>
            <person name="Liu T."/>
            <person name="Pan Y."/>
            <person name="Xia L."/>
            <person name="Li J."/>
            <person name="Zhao F."/>
            <person name="Cao W."/>
        </authorList>
    </citation>
    <scope>NUCLEOTIDE SEQUENCE</scope>
    <source>
        <strain evidence="1">Rsan-2018</strain>
        <tissue evidence="1">Larvae</tissue>
    </source>
</reference>
<name>A0A9D4PWI1_RHISA</name>
<evidence type="ECO:0000313" key="1">
    <source>
        <dbReference type="EMBL" id="KAH7957012.1"/>
    </source>
</evidence>
<accession>A0A9D4PWI1</accession>
<dbReference type="EMBL" id="JABSTV010001250">
    <property type="protein sequence ID" value="KAH7957012.1"/>
    <property type="molecule type" value="Genomic_DNA"/>
</dbReference>
<gene>
    <name evidence="1" type="ORF">HPB52_014327</name>
</gene>
<evidence type="ECO:0000313" key="2">
    <source>
        <dbReference type="Proteomes" id="UP000821837"/>
    </source>
</evidence>
<sequence length="100" mass="11057">MKGAPNLHFVRPCFRSVSKVSKDSTICKVRGMSEEHNSSSGALSSQRMVWMDRILVPPLPRNMHPDYNQGRRKARAAALLKTAAAMPDSVAFVDAAKYPN</sequence>